<evidence type="ECO:0000256" key="2">
    <source>
        <dbReference type="ARBA" id="ARBA00012608"/>
    </source>
</evidence>
<dbReference type="Gene3D" id="3.30.390.30">
    <property type="match status" value="1"/>
</dbReference>
<dbReference type="Pfam" id="PF07992">
    <property type="entry name" value="Pyr_redox_2"/>
    <property type="match status" value="1"/>
</dbReference>
<dbReference type="Proteomes" id="UP000831327">
    <property type="component" value="Chromosome"/>
</dbReference>
<keyword evidence="14" id="KW-1185">Reference proteome</keyword>
<name>A0ABN6P703_9PROT</name>
<comment type="cofactor">
    <cofactor evidence="10">
        <name>FAD</name>
        <dbReference type="ChEBI" id="CHEBI:57692"/>
    </cofactor>
    <text evidence="10">Binds 1 FAD per subunit.</text>
</comment>
<gene>
    <name evidence="13" type="primary">lpdA</name>
    <name evidence="13" type="ORF">Rmf_44260</name>
</gene>
<keyword evidence="4 10" id="KW-0274">FAD</keyword>
<dbReference type="InterPro" id="IPR012999">
    <property type="entry name" value="Pyr_OxRdtase_I_AS"/>
</dbReference>
<dbReference type="EC" id="1.8.1.4" evidence="2 10"/>
<dbReference type="PANTHER" id="PTHR22912">
    <property type="entry name" value="DISULFIDE OXIDOREDUCTASE"/>
    <property type="match status" value="1"/>
</dbReference>
<dbReference type="InterPro" id="IPR016156">
    <property type="entry name" value="FAD/NAD-linked_Rdtase_dimer_sf"/>
</dbReference>
<evidence type="ECO:0000256" key="5">
    <source>
        <dbReference type="ARBA" id="ARBA00023002"/>
    </source>
</evidence>
<keyword evidence="8 10" id="KW-0676">Redox-active center</keyword>
<evidence type="ECO:0000259" key="12">
    <source>
        <dbReference type="Pfam" id="PF07992"/>
    </source>
</evidence>
<dbReference type="InterPro" id="IPR001100">
    <property type="entry name" value="Pyr_nuc-diS_OxRdtase"/>
</dbReference>
<evidence type="ECO:0000256" key="9">
    <source>
        <dbReference type="ARBA" id="ARBA00049187"/>
    </source>
</evidence>
<evidence type="ECO:0000256" key="3">
    <source>
        <dbReference type="ARBA" id="ARBA00022630"/>
    </source>
</evidence>
<keyword evidence="3 10" id="KW-0285">Flavoprotein</keyword>
<dbReference type="PIRSF" id="PIRSF000350">
    <property type="entry name" value="Mercury_reductase_MerA"/>
    <property type="match status" value="1"/>
</dbReference>
<dbReference type="InterPro" id="IPR004099">
    <property type="entry name" value="Pyr_nucl-diS_OxRdtase_dimer"/>
</dbReference>
<evidence type="ECO:0000259" key="11">
    <source>
        <dbReference type="Pfam" id="PF02852"/>
    </source>
</evidence>
<dbReference type="SUPFAM" id="SSF51905">
    <property type="entry name" value="FAD/NAD(P)-binding domain"/>
    <property type="match status" value="1"/>
</dbReference>
<evidence type="ECO:0000256" key="1">
    <source>
        <dbReference type="ARBA" id="ARBA00007532"/>
    </source>
</evidence>
<dbReference type="InterPro" id="IPR006258">
    <property type="entry name" value="Lipoamide_DH"/>
</dbReference>
<evidence type="ECO:0000256" key="10">
    <source>
        <dbReference type="RuleBase" id="RU003692"/>
    </source>
</evidence>
<feature type="domain" description="Pyridine nucleotide-disulphide oxidoreductase dimerisation" evidence="11">
    <location>
        <begin position="353"/>
        <end position="462"/>
    </location>
</feature>
<dbReference type="InterPro" id="IPR023753">
    <property type="entry name" value="FAD/NAD-binding_dom"/>
</dbReference>
<dbReference type="Pfam" id="PF02852">
    <property type="entry name" value="Pyr_redox_dim"/>
    <property type="match status" value="1"/>
</dbReference>
<evidence type="ECO:0000256" key="6">
    <source>
        <dbReference type="ARBA" id="ARBA00023027"/>
    </source>
</evidence>
<dbReference type="PANTHER" id="PTHR22912:SF151">
    <property type="entry name" value="DIHYDROLIPOYL DEHYDROGENASE, MITOCHONDRIAL"/>
    <property type="match status" value="1"/>
</dbReference>
<accession>A0ABN6P703</accession>
<protein>
    <recommendedName>
        <fullName evidence="2 10">Dihydrolipoyl dehydrogenase</fullName>
        <ecNumber evidence="2 10">1.8.1.4</ecNumber>
    </recommendedName>
</protein>
<comment type="miscellaneous">
    <text evidence="10">The active site is a redox-active disulfide bond.</text>
</comment>
<evidence type="ECO:0000313" key="14">
    <source>
        <dbReference type="Proteomes" id="UP000831327"/>
    </source>
</evidence>
<dbReference type="EMBL" id="AP025637">
    <property type="protein sequence ID" value="BDG74497.1"/>
    <property type="molecule type" value="Genomic_DNA"/>
</dbReference>
<proteinExistence type="inferred from homology"/>
<keyword evidence="5 10" id="KW-0560">Oxidoreductase</keyword>
<comment type="catalytic activity">
    <reaction evidence="9 10">
        <text>N(6)-[(R)-dihydrolipoyl]-L-lysyl-[protein] + NAD(+) = N(6)-[(R)-lipoyl]-L-lysyl-[protein] + NADH + H(+)</text>
        <dbReference type="Rhea" id="RHEA:15045"/>
        <dbReference type="Rhea" id="RHEA-COMP:10474"/>
        <dbReference type="Rhea" id="RHEA-COMP:10475"/>
        <dbReference type="ChEBI" id="CHEBI:15378"/>
        <dbReference type="ChEBI" id="CHEBI:57540"/>
        <dbReference type="ChEBI" id="CHEBI:57945"/>
        <dbReference type="ChEBI" id="CHEBI:83099"/>
        <dbReference type="ChEBI" id="CHEBI:83100"/>
        <dbReference type="EC" id="1.8.1.4"/>
    </reaction>
</comment>
<reference evidence="13 14" key="1">
    <citation type="journal article" date="2016" name="Microbes Environ.">
        <title>Phylogenetically diverse aerobic anoxygenic phototrophic bacteria isolated from epilithic biofilms in Tama river, Japan.</title>
        <authorList>
            <person name="Hirose S."/>
            <person name="Matsuura K."/>
            <person name="Haruta S."/>
        </authorList>
    </citation>
    <scope>NUCLEOTIDE SEQUENCE [LARGE SCALE GENOMIC DNA]</scope>
    <source>
        <strain evidence="13 14">S08</strain>
    </source>
</reference>
<evidence type="ECO:0000256" key="8">
    <source>
        <dbReference type="ARBA" id="ARBA00023284"/>
    </source>
</evidence>
<evidence type="ECO:0000313" key="13">
    <source>
        <dbReference type="EMBL" id="BDG74497.1"/>
    </source>
</evidence>
<dbReference type="RefSeq" id="WP_244408663.1">
    <property type="nucleotide sequence ID" value="NZ_AP025637.1"/>
</dbReference>
<keyword evidence="6 10" id="KW-0520">NAD</keyword>
<feature type="domain" description="FAD/NAD(P)-binding" evidence="12">
    <location>
        <begin position="5"/>
        <end position="334"/>
    </location>
</feature>
<dbReference type="PRINTS" id="PR00368">
    <property type="entry name" value="FADPNR"/>
</dbReference>
<dbReference type="NCBIfam" id="TIGR01350">
    <property type="entry name" value="lipoamide_DH"/>
    <property type="match status" value="1"/>
</dbReference>
<dbReference type="InterPro" id="IPR050151">
    <property type="entry name" value="Class-I_Pyr_Nuc-Dis_Oxidored"/>
</dbReference>
<dbReference type="SUPFAM" id="SSF55424">
    <property type="entry name" value="FAD/NAD-linked reductases, dimerisation (C-terminal) domain"/>
    <property type="match status" value="1"/>
</dbReference>
<dbReference type="PRINTS" id="PR00411">
    <property type="entry name" value="PNDRDTASEI"/>
</dbReference>
<evidence type="ECO:0000256" key="7">
    <source>
        <dbReference type="ARBA" id="ARBA00023157"/>
    </source>
</evidence>
<sequence>MPETFDVIVIGAGPGGYVCAIRAAQLGMKVACVEKRETLGGTCLNIGCIPSKALLHSSEVFEEAGKHFAEHGIGVGQVTLDLAKMQARKAEVVSANVKGVEFLFKKNKVTWLKGEGRIVAPPGRANEGAPGTVQVAGTEYGAKHIVIATGSESTPLRGVEVDEKRIVTSTGALELDAVPGHLVVIGGGVIGLEMGSVWRRLGAQVTVIEFLDGILPGMDGEVRKQFERILAKQGMKFRLSSKVTGAAVDDTGVTLQVEPAAGGAAEAIRADVVLLAIGRRPHVTGLGLDAVGVVLDERGRVKTDAHFTTNIPGIYAIGDAIAGAMLAHKAEDEGYALAEMLAGQKPHINYDAIPGVVYTWPEVASVGATEETLKAAGVAYKVGKFPFMANGRARAMGATDGFVKVLADKVTDRVLGAHIVGPDAGTLIAEIAMAIEFGASAEDIARVSHAHPSLNEAVKEAAMAAWNKALHI</sequence>
<evidence type="ECO:0000256" key="4">
    <source>
        <dbReference type="ARBA" id="ARBA00022827"/>
    </source>
</evidence>
<dbReference type="Gene3D" id="3.50.50.60">
    <property type="entry name" value="FAD/NAD(P)-binding domain"/>
    <property type="match status" value="2"/>
</dbReference>
<dbReference type="InterPro" id="IPR036188">
    <property type="entry name" value="FAD/NAD-bd_sf"/>
</dbReference>
<comment type="similarity">
    <text evidence="1 10">Belongs to the class-I pyridine nucleotide-disulfide oxidoreductase family.</text>
</comment>
<organism evidence="13 14">
    <name type="scientific">Roseomonas fluvialis</name>
    <dbReference type="NCBI Taxonomy" id="1750527"/>
    <lineage>
        <taxon>Bacteria</taxon>
        <taxon>Pseudomonadati</taxon>
        <taxon>Pseudomonadota</taxon>
        <taxon>Alphaproteobacteria</taxon>
        <taxon>Acetobacterales</taxon>
        <taxon>Roseomonadaceae</taxon>
        <taxon>Roseomonas</taxon>
    </lineage>
</organism>
<keyword evidence="7" id="KW-1015">Disulfide bond</keyword>
<dbReference type="PROSITE" id="PS00076">
    <property type="entry name" value="PYRIDINE_REDOX_1"/>
    <property type="match status" value="1"/>
</dbReference>